<dbReference type="Proteomes" id="UP001159363">
    <property type="component" value="Chromosome 3"/>
</dbReference>
<accession>A0ABQ9HX58</accession>
<gene>
    <name evidence="2" type="ORF">PR048_008452</name>
</gene>
<dbReference type="EMBL" id="JARBHB010000003">
    <property type="protein sequence ID" value="KAJ8888958.1"/>
    <property type="molecule type" value="Genomic_DNA"/>
</dbReference>
<reference evidence="2 3" key="1">
    <citation type="submission" date="2023-02" db="EMBL/GenBank/DDBJ databases">
        <title>LHISI_Scaffold_Assembly.</title>
        <authorList>
            <person name="Stuart O.P."/>
            <person name="Cleave R."/>
            <person name="Magrath M.J.L."/>
            <person name="Mikheyev A.S."/>
        </authorList>
    </citation>
    <scope>NUCLEOTIDE SEQUENCE [LARGE SCALE GENOMIC DNA]</scope>
    <source>
        <strain evidence="2">Daus_M_001</strain>
        <tissue evidence="2">Leg muscle</tissue>
    </source>
</reference>
<protein>
    <recommendedName>
        <fullName evidence="4">DUF4371 domain-containing protein</fullName>
    </recommendedName>
</protein>
<proteinExistence type="predicted"/>
<evidence type="ECO:0000313" key="2">
    <source>
        <dbReference type="EMBL" id="KAJ8888958.1"/>
    </source>
</evidence>
<evidence type="ECO:0008006" key="4">
    <source>
        <dbReference type="Google" id="ProtNLM"/>
    </source>
</evidence>
<feature type="region of interest" description="Disordered" evidence="1">
    <location>
        <begin position="1"/>
        <end position="107"/>
    </location>
</feature>
<comment type="caution">
    <text evidence="2">The sequence shown here is derived from an EMBL/GenBank/DDBJ whole genome shotgun (WGS) entry which is preliminary data.</text>
</comment>
<organism evidence="2 3">
    <name type="scientific">Dryococelus australis</name>
    <dbReference type="NCBI Taxonomy" id="614101"/>
    <lineage>
        <taxon>Eukaryota</taxon>
        <taxon>Metazoa</taxon>
        <taxon>Ecdysozoa</taxon>
        <taxon>Arthropoda</taxon>
        <taxon>Hexapoda</taxon>
        <taxon>Insecta</taxon>
        <taxon>Pterygota</taxon>
        <taxon>Neoptera</taxon>
        <taxon>Polyneoptera</taxon>
        <taxon>Phasmatodea</taxon>
        <taxon>Verophasmatodea</taxon>
        <taxon>Anareolatae</taxon>
        <taxon>Phasmatidae</taxon>
        <taxon>Eurycanthinae</taxon>
        <taxon>Dryococelus</taxon>
    </lineage>
</organism>
<dbReference type="PANTHER" id="PTHR45749:SF14">
    <property type="entry name" value="TTF-TYPE DOMAIN-CONTAINING PROTEIN"/>
    <property type="match status" value="1"/>
</dbReference>
<keyword evidence="3" id="KW-1185">Reference proteome</keyword>
<evidence type="ECO:0000313" key="3">
    <source>
        <dbReference type="Proteomes" id="UP001159363"/>
    </source>
</evidence>
<name>A0ABQ9HX58_9NEOP</name>
<evidence type="ECO:0000256" key="1">
    <source>
        <dbReference type="SAM" id="MobiDB-lite"/>
    </source>
</evidence>
<dbReference type="PANTHER" id="PTHR45749">
    <property type="match status" value="1"/>
</dbReference>
<sequence length="563" mass="61913">MHLNDTGHMRAVGDPGGCIRKFGPDANSEKDSGTSTSDGDEGHQWALGSEVSKEQRRNARAGETGDPEKTRRPAASYGTVLKCENPGASPPGIEPGSPGHHASIEGDSRGGSIFDRFRILLQSMLFSLCGRTIVIVASKWLAACGVVLFCVYANTNDHNHAALSLSAPIASPSNSSKTPDPTERGLSKHKRNFQGHWTASFPWLVHDHTMDTVFCKPMSHSVLKQLITCIKYAVYCAVIVNETSDIAIQEKVYICFRIVTRKFEIRELFVDFYVADNTLADTLHRIAIDILQRFGPNLSNCRGQCFDGVSDMAGIYAGVQSRISEIESRTLFVHCLAHSLNLSVQETVKHLTVEADKKVQYLRVQEGPRRCLVVTLLASHLGELGSTPVFSRVGIVPSDVAGWRVFSAITRLPPPLHSGTALTFTSLHPHRLSRPRFALNLRMGVGYKVGIKVDPGQGFQKYPINSEQPCYRLVVVNSNVEIVKFFDERCICVIVLLATSGQQTASALVSALTIHRREVQKLVRVRLLTRRALNTRGTDSMPCTVPIINTFHEQHVPDNGPGD</sequence>